<name>A0A5J4WUA6_9EUKA</name>
<dbReference type="InterPro" id="IPR043128">
    <property type="entry name" value="Rev_trsase/Diguanyl_cyclase"/>
</dbReference>
<dbReference type="InterPro" id="IPR043502">
    <property type="entry name" value="DNA/RNA_pol_sf"/>
</dbReference>
<feature type="domain" description="Reverse transcriptase" evidence="4">
    <location>
        <begin position="13"/>
        <end position="78"/>
    </location>
</feature>
<dbReference type="InterPro" id="IPR011010">
    <property type="entry name" value="DNA_brk_join_enz"/>
</dbReference>
<dbReference type="Gene3D" id="1.10.150.130">
    <property type="match status" value="1"/>
</dbReference>
<evidence type="ECO:0000256" key="2">
    <source>
        <dbReference type="ARBA" id="ARBA00023172"/>
    </source>
</evidence>
<comment type="caution">
    <text evidence="5">The sequence shown here is derived from an EMBL/GenBank/DDBJ whole genome shotgun (WGS) entry which is preliminary data.</text>
</comment>
<gene>
    <name evidence="5" type="ORF">EZS28_006105</name>
</gene>
<dbReference type="GO" id="GO:0015074">
    <property type="term" value="P:DNA integration"/>
    <property type="evidence" value="ECO:0007669"/>
    <property type="project" value="InterPro"/>
</dbReference>
<accession>A0A5J4WUA6</accession>
<feature type="compositionally biased region" description="Polar residues" evidence="3">
    <location>
        <begin position="703"/>
        <end position="713"/>
    </location>
</feature>
<evidence type="ECO:0000256" key="1">
    <source>
        <dbReference type="ARBA" id="ARBA00023125"/>
    </source>
</evidence>
<dbReference type="EMBL" id="SNRW01000971">
    <property type="protein sequence ID" value="KAA6398373.1"/>
    <property type="molecule type" value="Genomic_DNA"/>
</dbReference>
<sequence>MKGLNEASKLVMNNGWAITWDLQSAYSHITVSPELSKYLAFSFGGLTYTYTTMPFGIAIAPCVFTKAMRIVLQNLRAHESRRSQIPNDVHSQSIYGTRTDNQLREVDANSNIKSNISRNLMGCEKNGSNINLIKIRNHPSFNRKLDVDKREYEDGQIAGVTCGLTTSNPFRQYLSSSKNEINDFRQRQSKQNKRMGDQSTLERNAINQTRDTIMARQITQTSDIIPPRIPNNNLTNYGCIPLRVCGNIREGQFFDRIERRLGISCDTITEQERTPRTSTSNIQYPMRIATNQTRSRPFRVNMEHTATNFLFMNLRNKQLRSQFNNSKLETIQSSVCIPTTTVNYIDISKNIIGQLYCIDNYATMASSHSDPATLKNEHSQEDQSGLIQFNYQIRPSVQTIPNTITSGYTRSLTDQVVKQRIQEILNSVGAKPGSLMIASQKEYTWSSYKGLLASWINYAEKFNLEFLNLSNDTYITYLEHLHNDNASVKYIQLARTALSTIFSMKSGVKLSDDTRVSRLIRGAQKLYPEISNKQGRTYIDPVPLLLFWEKQDIQKINDNDLVMRMATILILFYAIRFREMSEIIQNNIQRMNDTYQIYVRTKTNSNIFTPVTIHHTHQRPGVSPSKLLQECLRRRENKGSLLWSKNGKALSPKQISQHISQQIKNAGITAPLKLYILNILEVKPLPTLYTDETTEDEDEIFGQVSSNYDKTNE</sequence>
<feature type="region of interest" description="Disordered" evidence="3">
    <location>
        <begin position="693"/>
        <end position="713"/>
    </location>
</feature>
<dbReference type="InterPro" id="IPR010998">
    <property type="entry name" value="Integrase_recombinase_N"/>
</dbReference>
<evidence type="ECO:0000256" key="3">
    <source>
        <dbReference type="SAM" id="MobiDB-lite"/>
    </source>
</evidence>
<evidence type="ECO:0000313" key="5">
    <source>
        <dbReference type="EMBL" id="KAA6398373.1"/>
    </source>
</evidence>
<dbReference type="GO" id="GO:0003677">
    <property type="term" value="F:DNA binding"/>
    <property type="evidence" value="ECO:0007669"/>
    <property type="project" value="UniProtKB-KW"/>
</dbReference>
<dbReference type="Gene3D" id="3.30.70.270">
    <property type="match status" value="1"/>
</dbReference>
<dbReference type="Pfam" id="PF00078">
    <property type="entry name" value="RVT_1"/>
    <property type="match status" value="1"/>
</dbReference>
<evidence type="ECO:0000259" key="4">
    <source>
        <dbReference type="Pfam" id="PF00078"/>
    </source>
</evidence>
<dbReference type="PANTHER" id="PTHR33050">
    <property type="entry name" value="REVERSE TRANSCRIPTASE DOMAIN-CONTAINING PROTEIN"/>
    <property type="match status" value="1"/>
</dbReference>
<proteinExistence type="predicted"/>
<dbReference type="PANTHER" id="PTHR33050:SF7">
    <property type="entry name" value="RIBONUCLEASE H"/>
    <property type="match status" value="1"/>
</dbReference>
<keyword evidence="1" id="KW-0238">DNA-binding</keyword>
<dbReference type="Proteomes" id="UP000324800">
    <property type="component" value="Unassembled WGS sequence"/>
</dbReference>
<organism evidence="5 6">
    <name type="scientific">Streblomastix strix</name>
    <dbReference type="NCBI Taxonomy" id="222440"/>
    <lineage>
        <taxon>Eukaryota</taxon>
        <taxon>Metamonada</taxon>
        <taxon>Preaxostyla</taxon>
        <taxon>Oxymonadida</taxon>
        <taxon>Streblomastigidae</taxon>
        <taxon>Streblomastix</taxon>
    </lineage>
</organism>
<dbReference type="AlphaFoldDB" id="A0A5J4WUA6"/>
<dbReference type="SUPFAM" id="SSF56349">
    <property type="entry name" value="DNA breaking-rejoining enzymes"/>
    <property type="match status" value="1"/>
</dbReference>
<dbReference type="InterPro" id="IPR052055">
    <property type="entry name" value="Hepadnavirus_pol/RT"/>
</dbReference>
<dbReference type="InterPro" id="IPR013762">
    <property type="entry name" value="Integrase-like_cat_sf"/>
</dbReference>
<dbReference type="Gene3D" id="1.10.443.10">
    <property type="entry name" value="Intergrase catalytic core"/>
    <property type="match status" value="1"/>
</dbReference>
<protein>
    <recommendedName>
        <fullName evidence="4">Reverse transcriptase domain-containing protein</fullName>
    </recommendedName>
</protein>
<evidence type="ECO:0000313" key="6">
    <source>
        <dbReference type="Proteomes" id="UP000324800"/>
    </source>
</evidence>
<reference evidence="5 6" key="1">
    <citation type="submission" date="2019-03" db="EMBL/GenBank/DDBJ databases">
        <title>Single cell metagenomics reveals metabolic interactions within the superorganism composed of flagellate Streblomastix strix and complex community of Bacteroidetes bacteria on its surface.</title>
        <authorList>
            <person name="Treitli S.C."/>
            <person name="Kolisko M."/>
            <person name="Husnik F."/>
            <person name="Keeling P."/>
            <person name="Hampl V."/>
        </authorList>
    </citation>
    <scope>NUCLEOTIDE SEQUENCE [LARGE SCALE GENOMIC DNA]</scope>
    <source>
        <strain evidence="5">ST1C</strain>
    </source>
</reference>
<dbReference type="GO" id="GO:0006310">
    <property type="term" value="P:DNA recombination"/>
    <property type="evidence" value="ECO:0007669"/>
    <property type="project" value="UniProtKB-KW"/>
</dbReference>
<dbReference type="InterPro" id="IPR000477">
    <property type="entry name" value="RT_dom"/>
</dbReference>
<dbReference type="SUPFAM" id="SSF56672">
    <property type="entry name" value="DNA/RNA polymerases"/>
    <property type="match status" value="1"/>
</dbReference>
<keyword evidence="2" id="KW-0233">DNA recombination</keyword>
<dbReference type="Gene3D" id="3.10.10.10">
    <property type="entry name" value="HIV Type 1 Reverse Transcriptase, subunit A, domain 1"/>
    <property type="match status" value="1"/>
</dbReference>